<dbReference type="InterPro" id="IPR004175">
    <property type="entry name" value="RNA_CPDase"/>
</dbReference>
<dbReference type="PANTHER" id="PTHR35561:SF1">
    <property type="entry name" value="RNA 2',3'-CYCLIC PHOSPHODIESTERASE"/>
    <property type="match status" value="1"/>
</dbReference>
<protein>
    <recommendedName>
        <fullName evidence="2">RNA 2',3'-cyclic phosphodiesterase</fullName>
        <shortName evidence="2">RNA 2',3'-CPDase</shortName>
        <ecNumber evidence="2">3.1.4.58</ecNumber>
    </recommendedName>
</protein>
<name>A0ABQ2W746_9ACTN</name>
<dbReference type="RefSeq" id="WP_189547285.1">
    <property type="nucleotide sequence ID" value="NZ_BMTF01000026.1"/>
</dbReference>
<keyword evidence="4" id="KW-1185">Reference proteome</keyword>
<dbReference type="Pfam" id="PF13563">
    <property type="entry name" value="2_5_RNA_ligase2"/>
    <property type="match status" value="1"/>
</dbReference>
<organism evidence="3 4">
    <name type="scientific">Streptomyces gelaticus</name>
    <dbReference type="NCBI Taxonomy" id="285446"/>
    <lineage>
        <taxon>Bacteria</taxon>
        <taxon>Bacillati</taxon>
        <taxon>Actinomycetota</taxon>
        <taxon>Actinomycetes</taxon>
        <taxon>Kitasatosporales</taxon>
        <taxon>Streptomycetaceae</taxon>
        <taxon>Streptomyces</taxon>
    </lineage>
</organism>
<dbReference type="Gene3D" id="3.90.1140.10">
    <property type="entry name" value="Cyclic phosphodiesterase"/>
    <property type="match status" value="1"/>
</dbReference>
<comment type="caution">
    <text evidence="3">The sequence shown here is derived from an EMBL/GenBank/DDBJ whole genome shotgun (WGS) entry which is preliminary data.</text>
</comment>
<feature type="active site" description="Proton acceptor" evidence="2">
    <location>
        <position position="129"/>
    </location>
</feature>
<dbReference type="SUPFAM" id="SSF55144">
    <property type="entry name" value="LigT-like"/>
    <property type="match status" value="1"/>
</dbReference>
<proteinExistence type="inferred from homology"/>
<accession>A0ABQ2W746</accession>
<dbReference type="PANTHER" id="PTHR35561">
    <property type="entry name" value="RNA 2',3'-CYCLIC PHOSPHODIESTERASE"/>
    <property type="match status" value="1"/>
</dbReference>
<keyword evidence="1 2" id="KW-0378">Hydrolase</keyword>
<evidence type="ECO:0000313" key="3">
    <source>
        <dbReference type="EMBL" id="GGV94120.1"/>
    </source>
</evidence>
<feature type="short sequence motif" description="HXTX 2" evidence="2">
    <location>
        <begin position="129"/>
        <end position="132"/>
    </location>
</feature>
<dbReference type="HAMAP" id="MF_01940">
    <property type="entry name" value="RNA_CPDase"/>
    <property type="match status" value="1"/>
</dbReference>
<dbReference type="NCBIfam" id="TIGR02258">
    <property type="entry name" value="2_5_ligase"/>
    <property type="match status" value="1"/>
</dbReference>
<dbReference type="Proteomes" id="UP000660675">
    <property type="component" value="Unassembled WGS sequence"/>
</dbReference>
<evidence type="ECO:0000256" key="1">
    <source>
        <dbReference type="ARBA" id="ARBA00022801"/>
    </source>
</evidence>
<comment type="function">
    <text evidence="2">Hydrolyzes RNA 2',3'-cyclic phosphodiester to an RNA 2'-phosphomonoester.</text>
</comment>
<comment type="catalytic activity">
    <reaction evidence="2">
        <text>a 3'-end 2',3'-cyclophospho-ribonucleotide-RNA + H2O = a 3'-end 2'-phospho-ribonucleotide-RNA + H(+)</text>
        <dbReference type="Rhea" id="RHEA:11828"/>
        <dbReference type="Rhea" id="RHEA-COMP:10464"/>
        <dbReference type="Rhea" id="RHEA-COMP:17353"/>
        <dbReference type="ChEBI" id="CHEBI:15377"/>
        <dbReference type="ChEBI" id="CHEBI:15378"/>
        <dbReference type="ChEBI" id="CHEBI:83064"/>
        <dbReference type="ChEBI" id="CHEBI:173113"/>
        <dbReference type="EC" id="3.1.4.58"/>
    </reaction>
</comment>
<dbReference type="EMBL" id="BMTF01000026">
    <property type="protein sequence ID" value="GGV94120.1"/>
    <property type="molecule type" value="Genomic_DNA"/>
</dbReference>
<evidence type="ECO:0000313" key="4">
    <source>
        <dbReference type="Proteomes" id="UP000660675"/>
    </source>
</evidence>
<evidence type="ECO:0000256" key="2">
    <source>
        <dbReference type="HAMAP-Rule" id="MF_01940"/>
    </source>
</evidence>
<gene>
    <name evidence="3" type="ORF">GCM10015535_58800</name>
</gene>
<sequence length="191" mass="21049">MSRLRLFVAVLPPAPAVEELRRAIAPLHALPEARHLRWTGVPAWHFTLAFLGPVDEELLPELEERLSRAARRTEPFPLRIHGAGRFGGRALWVGAAGALDTLRLLAERAGAAARRAGIPMDEHRRYSPHLTLARSRRAEADLRPCVEALAGFEGTGWEVGEMALVRSNLPDSGVPGERPRYEVVASWSLGH</sequence>
<feature type="active site" description="Proton donor" evidence="2">
    <location>
        <position position="45"/>
    </location>
</feature>
<dbReference type="InterPro" id="IPR009097">
    <property type="entry name" value="Cyclic_Pdiesterase"/>
</dbReference>
<feature type="short sequence motif" description="HXTX 1" evidence="2">
    <location>
        <begin position="45"/>
        <end position="48"/>
    </location>
</feature>
<dbReference type="EC" id="3.1.4.58" evidence="2"/>
<comment type="similarity">
    <text evidence="2">Belongs to the 2H phosphoesterase superfamily. ThpR family.</text>
</comment>
<reference evidence="4" key="1">
    <citation type="journal article" date="2019" name="Int. J. Syst. Evol. Microbiol.">
        <title>The Global Catalogue of Microorganisms (GCM) 10K type strain sequencing project: providing services to taxonomists for standard genome sequencing and annotation.</title>
        <authorList>
            <consortium name="The Broad Institute Genomics Platform"/>
            <consortium name="The Broad Institute Genome Sequencing Center for Infectious Disease"/>
            <person name="Wu L."/>
            <person name="Ma J."/>
        </authorList>
    </citation>
    <scope>NUCLEOTIDE SEQUENCE [LARGE SCALE GENOMIC DNA]</scope>
    <source>
        <strain evidence="4">JCM 4376</strain>
    </source>
</reference>